<proteinExistence type="predicted"/>
<dbReference type="Proteomes" id="UP000184088">
    <property type="component" value="Unassembled WGS sequence"/>
</dbReference>
<evidence type="ECO:0008006" key="3">
    <source>
        <dbReference type="Google" id="ProtNLM"/>
    </source>
</evidence>
<evidence type="ECO:0000313" key="2">
    <source>
        <dbReference type="Proteomes" id="UP000184088"/>
    </source>
</evidence>
<dbReference type="STRING" id="1121256.SAMN02746089_00784"/>
<dbReference type="Gene3D" id="3.40.50.150">
    <property type="entry name" value="Vaccinia Virus protein VP39"/>
    <property type="match status" value="1"/>
</dbReference>
<protein>
    <recommendedName>
        <fullName evidence="3">RNA methylase family UPF0020</fullName>
    </recommendedName>
</protein>
<dbReference type="InterPro" id="IPR029063">
    <property type="entry name" value="SAM-dependent_MTases_sf"/>
</dbReference>
<accession>A0A1M4W7M9</accession>
<name>A0A1M4W7M9_9THEO</name>
<sequence length="344" mass="39438">MEKYLILMHPYHNQVYYNTSKKLALLEFEAAAYRMSRTCENIALENIHGIDYVTFNVDSLPSQDLKLISRLSFVYALFKQEEYGGKTCLVPMTKDYGQYLEDDIVNILKYSGKTNEYFTKLMINLAVFASDFYGQDRINLLDPVCGKGTSLFQGLIFGYNVSGVEIDKKLVDQGLAFLIKYLENKRFKHKVSKSKMSSEGTKICDITCINLAKTKEEYKNNNMLEVNMVRGDTVNTDKYFKKNYFHVIVADLPYGIQHGSNTGTGSFTRNPELLLQKALPAWTSVLKKGGSLVLSWNTFLLKRQNLHQLLEQAGLAVLEKETYNQFEHRVDQAIMRDIIVARKN</sequence>
<dbReference type="EMBL" id="FQVH01000005">
    <property type="protein sequence ID" value="SHE77268.1"/>
    <property type="molecule type" value="Genomic_DNA"/>
</dbReference>
<dbReference type="SUPFAM" id="SSF53335">
    <property type="entry name" value="S-adenosyl-L-methionine-dependent methyltransferases"/>
    <property type="match status" value="1"/>
</dbReference>
<gene>
    <name evidence="1" type="ORF">SAMN02746089_00784</name>
</gene>
<organism evidence="1 2">
    <name type="scientific">Caldanaerobius fijiensis DSM 17918</name>
    <dbReference type="NCBI Taxonomy" id="1121256"/>
    <lineage>
        <taxon>Bacteria</taxon>
        <taxon>Bacillati</taxon>
        <taxon>Bacillota</taxon>
        <taxon>Clostridia</taxon>
        <taxon>Thermoanaerobacterales</taxon>
        <taxon>Thermoanaerobacteraceae</taxon>
        <taxon>Caldanaerobius</taxon>
    </lineage>
</organism>
<dbReference type="OrthoDB" id="1637728at2"/>
<dbReference type="RefSeq" id="WP_073341911.1">
    <property type="nucleotide sequence ID" value="NZ_FQVH01000005.1"/>
</dbReference>
<keyword evidence="2" id="KW-1185">Reference proteome</keyword>
<dbReference type="AlphaFoldDB" id="A0A1M4W7M9"/>
<reference evidence="1 2" key="1">
    <citation type="submission" date="2016-11" db="EMBL/GenBank/DDBJ databases">
        <authorList>
            <person name="Jaros S."/>
            <person name="Januszkiewicz K."/>
            <person name="Wedrychowicz H."/>
        </authorList>
    </citation>
    <scope>NUCLEOTIDE SEQUENCE [LARGE SCALE GENOMIC DNA]</scope>
    <source>
        <strain evidence="1 2">DSM 17918</strain>
    </source>
</reference>
<evidence type="ECO:0000313" key="1">
    <source>
        <dbReference type="EMBL" id="SHE77268.1"/>
    </source>
</evidence>